<dbReference type="SUPFAM" id="SSF55159">
    <property type="entry name" value="eIF1-like"/>
    <property type="match status" value="1"/>
</dbReference>
<accession>A0A1V0SAX6</accession>
<feature type="domain" description="SUI1" evidence="1">
    <location>
        <begin position="18"/>
        <end position="93"/>
    </location>
</feature>
<evidence type="ECO:0000313" key="2">
    <source>
        <dbReference type="EMBL" id="ARF08867.1"/>
    </source>
</evidence>
<organism evidence="2">
    <name type="scientific">Catovirus CTV1</name>
    <dbReference type="NCBI Taxonomy" id="1977631"/>
    <lineage>
        <taxon>Viruses</taxon>
        <taxon>Varidnaviria</taxon>
        <taxon>Bamfordvirae</taxon>
        <taxon>Nucleocytoviricota</taxon>
        <taxon>Megaviricetes</taxon>
        <taxon>Imitervirales</taxon>
        <taxon>Mimiviridae</taxon>
        <taxon>Klosneuvirinae</taxon>
        <taxon>Catovirus</taxon>
    </lineage>
</organism>
<evidence type="ECO:0000259" key="1">
    <source>
        <dbReference type="PROSITE" id="PS50296"/>
    </source>
</evidence>
<dbReference type="EMBL" id="KY684083">
    <property type="protein sequence ID" value="ARF08867.1"/>
    <property type="molecule type" value="Genomic_DNA"/>
</dbReference>
<dbReference type="InterPro" id="IPR036877">
    <property type="entry name" value="SUI1_dom_sf"/>
</dbReference>
<dbReference type="Pfam" id="PF01253">
    <property type="entry name" value="SUI1"/>
    <property type="match status" value="1"/>
</dbReference>
<dbReference type="Gene3D" id="3.30.780.10">
    <property type="entry name" value="SUI1-like domain"/>
    <property type="match status" value="1"/>
</dbReference>
<reference evidence="2" key="1">
    <citation type="journal article" date="2017" name="Science">
        <title>Giant viruses with an expanded complement of translation system components.</title>
        <authorList>
            <person name="Schulz F."/>
            <person name="Yutin N."/>
            <person name="Ivanova N.N."/>
            <person name="Ortega D.R."/>
            <person name="Lee T.K."/>
            <person name="Vierheilig J."/>
            <person name="Daims H."/>
            <person name="Horn M."/>
            <person name="Wagner M."/>
            <person name="Jensen G.J."/>
            <person name="Kyrpides N.C."/>
            <person name="Koonin E.V."/>
            <person name="Woyke T."/>
        </authorList>
    </citation>
    <scope>NUCLEOTIDE SEQUENCE</scope>
    <source>
        <strain evidence="2">CTV1</strain>
    </source>
</reference>
<name>A0A1V0SAX6_9VIRU</name>
<dbReference type="PROSITE" id="PS50296">
    <property type="entry name" value="SUI1"/>
    <property type="match status" value="1"/>
</dbReference>
<dbReference type="InterPro" id="IPR001950">
    <property type="entry name" value="SUI1"/>
</dbReference>
<keyword evidence="2" id="KW-0648">Protein biosynthesis</keyword>
<keyword evidence="2" id="KW-0396">Initiation factor</keyword>
<protein>
    <submittedName>
        <fullName evidence="2">Translation initiation factor SUI1</fullName>
    </submittedName>
</protein>
<sequence>MINTKSEQLELLESLDKKIIIKEVKEKGKNKTYIQGFQSYEEFKDSEVLKKAVKDMKNKFGCACTIVNENNQYKLMLQGFHKEKIKNYFNEKYPNVKTE</sequence>
<proteinExistence type="predicted"/>
<gene>
    <name evidence="2" type="ORF">Catovirus_1_917</name>
</gene>